<gene>
    <name evidence="4" type="primary">dnaJ_2</name>
    <name evidence="4" type="ORF">DEAC_c23850</name>
</gene>
<organism evidence="4 5">
    <name type="scientific">Desulfosporosinus acididurans</name>
    <dbReference type="NCBI Taxonomy" id="476652"/>
    <lineage>
        <taxon>Bacteria</taxon>
        <taxon>Bacillati</taxon>
        <taxon>Bacillota</taxon>
        <taxon>Clostridia</taxon>
        <taxon>Eubacteriales</taxon>
        <taxon>Desulfitobacteriaceae</taxon>
        <taxon>Desulfosporosinus</taxon>
    </lineage>
</organism>
<evidence type="ECO:0000313" key="5">
    <source>
        <dbReference type="Proteomes" id="UP000036356"/>
    </source>
</evidence>
<comment type="caution">
    <text evidence="4">The sequence shown here is derived from an EMBL/GenBank/DDBJ whole genome shotgun (WGS) entry which is preliminary data.</text>
</comment>
<dbReference type="Gene3D" id="1.10.287.110">
    <property type="entry name" value="DnaJ domain"/>
    <property type="match status" value="1"/>
</dbReference>
<proteinExistence type="predicted"/>
<sequence length="102" mass="11882">MSTESIEKKARKILGVPDDADVKMIRQAYRELAKKYHPDINPNDRSLPKRFILITEAYEILSSGKNAGRHSGLSATDDIENRPPFGEKLYWDWWKERFGNLF</sequence>
<dbReference type="PRINTS" id="PR00625">
    <property type="entry name" value="JDOMAIN"/>
</dbReference>
<dbReference type="SMART" id="SM00271">
    <property type="entry name" value="DnaJ"/>
    <property type="match status" value="1"/>
</dbReference>
<evidence type="ECO:0000313" key="4">
    <source>
        <dbReference type="EMBL" id="KLU65755.1"/>
    </source>
</evidence>
<evidence type="ECO:0000259" key="3">
    <source>
        <dbReference type="PROSITE" id="PS50076"/>
    </source>
</evidence>
<evidence type="ECO:0000256" key="2">
    <source>
        <dbReference type="ARBA" id="ARBA00023186"/>
    </source>
</evidence>
<dbReference type="STRING" id="476652.DEAC_c23850"/>
<dbReference type="GO" id="GO:0006260">
    <property type="term" value="P:DNA replication"/>
    <property type="evidence" value="ECO:0007669"/>
    <property type="project" value="UniProtKB-KW"/>
</dbReference>
<dbReference type="EMBL" id="LDZY01000007">
    <property type="protein sequence ID" value="KLU65755.1"/>
    <property type="molecule type" value="Genomic_DNA"/>
</dbReference>
<feature type="domain" description="J" evidence="3">
    <location>
        <begin position="9"/>
        <end position="66"/>
    </location>
</feature>
<dbReference type="PANTHER" id="PTHR44145:SF3">
    <property type="entry name" value="DNAJ HOMOLOG SUBFAMILY A MEMBER 3, MITOCHONDRIAL"/>
    <property type="match status" value="1"/>
</dbReference>
<dbReference type="AlphaFoldDB" id="A0A0J1FQH3"/>
<dbReference type="Pfam" id="PF00226">
    <property type="entry name" value="DnaJ"/>
    <property type="match status" value="1"/>
</dbReference>
<protein>
    <submittedName>
        <fullName evidence="4">Chaperone protein DnaJ</fullName>
    </submittedName>
</protein>
<name>A0A0J1FQH3_9FIRM</name>
<dbReference type="PROSITE" id="PS50076">
    <property type="entry name" value="DNAJ_2"/>
    <property type="match status" value="1"/>
</dbReference>
<dbReference type="SUPFAM" id="SSF46565">
    <property type="entry name" value="Chaperone J-domain"/>
    <property type="match status" value="1"/>
</dbReference>
<keyword evidence="5" id="KW-1185">Reference proteome</keyword>
<dbReference type="CDD" id="cd06257">
    <property type="entry name" value="DnaJ"/>
    <property type="match status" value="1"/>
</dbReference>
<reference evidence="4 5" key="1">
    <citation type="submission" date="2015-06" db="EMBL/GenBank/DDBJ databases">
        <title>Draft genome of the moderately acidophilic sulfate reducer Candidatus Desulfosporosinus acididurans strain M1.</title>
        <authorList>
            <person name="Poehlein A."/>
            <person name="Petzsch P."/>
            <person name="Johnson B.D."/>
            <person name="Schloemann M."/>
            <person name="Daniel R."/>
            <person name="Muehling M."/>
        </authorList>
    </citation>
    <scope>NUCLEOTIDE SEQUENCE [LARGE SCALE GENOMIC DNA]</scope>
    <source>
        <strain evidence="4 5">M1</strain>
    </source>
</reference>
<dbReference type="PANTHER" id="PTHR44145">
    <property type="entry name" value="DNAJ HOMOLOG SUBFAMILY A MEMBER 3, MITOCHONDRIAL"/>
    <property type="match status" value="1"/>
</dbReference>
<dbReference type="InterPro" id="IPR001623">
    <property type="entry name" value="DnaJ_domain"/>
</dbReference>
<keyword evidence="1" id="KW-0235">DNA replication</keyword>
<dbReference type="InterPro" id="IPR036869">
    <property type="entry name" value="J_dom_sf"/>
</dbReference>
<dbReference type="RefSeq" id="WP_053006399.1">
    <property type="nucleotide sequence ID" value="NZ_LDZY01000007.1"/>
</dbReference>
<dbReference type="PATRIC" id="fig|476652.3.peg.2479"/>
<keyword evidence="2" id="KW-0143">Chaperone</keyword>
<dbReference type="InterPro" id="IPR051938">
    <property type="entry name" value="Apopto_cytoskel_mod"/>
</dbReference>
<dbReference type="Proteomes" id="UP000036356">
    <property type="component" value="Unassembled WGS sequence"/>
</dbReference>
<evidence type="ECO:0000256" key="1">
    <source>
        <dbReference type="ARBA" id="ARBA00022705"/>
    </source>
</evidence>
<accession>A0A0J1FQH3</accession>